<organism evidence="3">
    <name type="scientific">Deinococcus sonorensis KR-87</name>
    <dbReference type="NCBI Taxonomy" id="694439"/>
    <lineage>
        <taxon>Bacteria</taxon>
        <taxon>Thermotogati</taxon>
        <taxon>Deinococcota</taxon>
        <taxon>Deinococci</taxon>
        <taxon>Deinococcales</taxon>
        <taxon>Deinococcaceae</taxon>
        <taxon>Deinococcus</taxon>
    </lineage>
</organism>
<name>A0AAU7U4Z2_9DEIO</name>
<dbReference type="InterPro" id="IPR007173">
    <property type="entry name" value="ALO_C"/>
</dbReference>
<dbReference type="Gene3D" id="3.30.70.2530">
    <property type="match status" value="1"/>
</dbReference>
<dbReference type="EMBL" id="CP158296">
    <property type="protein sequence ID" value="XBV83380.1"/>
    <property type="molecule type" value="Genomic_DNA"/>
</dbReference>
<dbReference type="Gene3D" id="3.30.43.10">
    <property type="entry name" value="Uridine Diphospho-n-acetylenolpyruvylglucosamine Reductase, domain 2"/>
    <property type="match status" value="1"/>
</dbReference>
<dbReference type="KEGG" id="dsc:ABOD76_01230"/>
<dbReference type="GO" id="GO:0003885">
    <property type="term" value="F:D-arabinono-1,4-lactone oxidase activity"/>
    <property type="evidence" value="ECO:0007669"/>
    <property type="project" value="InterPro"/>
</dbReference>
<dbReference type="PROSITE" id="PS51387">
    <property type="entry name" value="FAD_PCMH"/>
    <property type="match status" value="1"/>
</dbReference>
<dbReference type="GO" id="GO:0080049">
    <property type="term" value="F:L-gulono-1,4-lactone dehydrogenase activity"/>
    <property type="evidence" value="ECO:0007669"/>
    <property type="project" value="TreeGrafter"/>
</dbReference>
<protein>
    <submittedName>
        <fullName evidence="3">FAD-binding protein</fullName>
    </submittedName>
</protein>
<dbReference type="Gene3D" id="3.30.70.2520">
    <property type="match status" value="1"/>
</dbReference>
<dbReference type="RefSeq" id="WP_350240817.1">
    <property type="nucleotide sequence ID" value="NZ_CP158296.1"/>
</dbReference>
<accession>A0AAU7U4Z2</accession>
<dbReference type="Gene3D" id="1.10.45.10">
    <property type="entry name" value="Vanillyl-alcohol Oxidase, Chain A, domain 4"/>
    <property type="match status" value="1"/>
</dbReference>
<dbReference type="InterPro" id="IPR016166">
    <property type="entry name" value="FAD-bd_PCMH"/>
</dbReference>
<reference evidence="3" key="1">
    <citation type="submission" date="2024-06" db="EMBL/GenBank/DDBJ databases">
        <title>Draft Genome Sequence of Deinococcus sonorensis Type Strain KR-87, a Biofilm Producing Representative of the Genus Deinococcus.</title>
        <authorList>
            <person name="Boren L.S."/>
            <person name="Grosso R.A."/>
            <person name="Hugenberg-Cox A.N."/>
            <person name="Hill J.T.E."/>
            <person name="Albert C.M."/>
            <person name="Tuohy J.M."/>
        </authorList>
    </citation>
    <scope>NUCLEOTIDE SEQUENCE</scope>
    <source>
        <strain evidence="3">KR-87</strain>
        <plasmid evidence="3">pDson04</plasmid>
    </source>
</reference>
<dbReference type="Pfam" id="PF04030">
    <property type="entry name" value="ALO"/>
    <property type="match status" value="1"/>
</dbReference>
<dbReference type="PANTHER" id="PTHR43762:SF1">
    <property type="entry name" value="D-ARABINONO-1,4-LACTONE OXIDASE"/>
    <property type="match status" value="1"/>
</dbReference>
<dbReference type="Gene3D" id="3.30.465.10">
    <property type="match status" value="1"/>
</dbReference>
<dbReference type="InterPro" id="IPR016169">
    <property type="entry name" value="FAD-bd_PCMH_sub2"/>
</dbReference>
<feature type="domain" description="FAD-binding PCMH-type" evidence="2">
    <location>
        <begin position="10"/>
        <end position="176"/>
    </location>
</feature>
<dbReference type="InterPro" id="IPR006094">
    <property type="entry name" value="Oxid_FAD_bind_N"/>
</dbReference>
<dbReference type="GO" id="GO:0016020">
    <property type="term" value="C:membrane"/>
    <property type="evidence" value="ECO:0007669"/>
    <property type="project" value="InterPro"/>
</dbReference>
<evidence type="ECO:0000256" key="1">
    <source>
        <dbReference type="ARBA" id="ARBA00023002"/>
    </source>
</evidence>
<dbReference type="PIRSF" id="PIRSF000136">
    <property type="entry name" value="LGO_GLO"/>
    <property type="match status" value="1"/>
</dbReference>
<evidence type="ECO:0000313" key="3">
    <source>
        <dbReference type="EMBL" id="XBV83380.1"/>
    </source>
</evidence>
<keyword evidence="3" id="KW-0614">Plasmid</keyword>
<proteinExistence type="predicted"/>
<dbReference type="SUPFAM" id="SSF56176">
    <property type="entry name" value="FAD-binding/transporter-associated domain-like"/>
    <property type="match status" value="1"/>
</dbReference>
<dbReference type="GO" id="GO:0071949">
    <property type="term" value="F:FAD binding"/>
    <property type="evidence" value="ECO:0007669"/>
    <property type="project" value="InterPro"/>
</dbReference>
<geneLocation type="plasmid" evidence="3">
    <name>pDson04</name>
</geneLocation>
<dbReference type="Pfam" id="PF01565">
    <property type="entry name" value="FAD_binding_4"/>
    <property type="match status" value="1"/>
</dbReference>
<dbReference type="InterPro" id="IPR016171">
    <property type="entry name" value="Vanillyl_alc_oxidase_C-sub2"/>
</dbReference>
<gene>
    <name evidence="3" type="ORF">ABOD76_01230</name>
</gene>
<dbReference type="PANTHER" id="PTHR43762">
    <property type="entry name" value="L-GULONOLACTONE OXIDASE"/>
    <property type="match status" value="1"/>
</dbReference>
<sequence length="430" mass="47825">MAERNWGGNVTYHARDLHRPRTLEDVQAVVRQATAPRPLGTRHSFNTLPDTPGELISLEHLNRVLALDPQRRTVTIQGGVRYGELGRYLHDHGFALPNLASLPHISVAGACMTGTHGSGDRQPSLAAAVRAMELVTASGDIVRTSREQEGDRFAGMVVSLGALGMVTELTLNIEPTYQVRQDVYEGLRLAEVERHFDEVMSAADSVSLFTTWQDEVFHSAWLKRRSTPDTPVPPVWFGAGRATQEHHPIPGLDAASCTPQLGVAGPWFERLPHFRLSHTPSNGEEVQSEYLLPREHATAALRTLFTLGERLSGLLLVSEVRTVRADDLWLSPAYRRDSVAVHFTWRRDEAAVRRVLHEVEDALAPFEARPHWGKVFVTPPERLQTVYPRLPDFRSLCNDLDPHGRFQNAFLQAVIGVPAADSSAVSSLRR</sequence>
<dbReference type="AlphaFoldDB" id="A0AAU7U4Z2"/>
<dbReference type="InterPro" id="IPR010031">
    <property type="entry name" value="FAD_lactone_oxidase-like"/>
</dbReference>
<dbReference type="InterPro" id="IPR036318">
    <property type="entry name" value="FAD-bd_PCMH-like_sf"/>
</dbReference>
<keyword evidence="1" id="KW-0560">Oxidoreductase</keyword>
<evidence type="ECO:0000259" key="2">
    <source>
        <dbReference type="PROSITE" id="PS51387"/>
    </source>
</evidence>
<dbReference type="InterPro" id="IPR016167">
    <property type="entry name" value="FAD-bd_PCMH_sub1"/>
</dbReference>